<evidence type="ECO:0000313" key="3">
    <source>
        <dbReference type="Proteomes" id="UP000238217"/>
    </source>
</evidence>
<comment type="caution">
    <text evidence="2">The sequence shown here is derived from an EMBL/GenBank/DDBJ whole genome shotgun (WGS) entry which is preliminary data.</text>
</comment>
<gene>
    <name evidence="2" type="ORF">BCL67_11331</name>
</gene>
<dbReference type="NCBIfam" id="TIGR03816">
    <property type="entry name" value="tadE_like_DECH"/>
    <property type="match status" value="1"/>
</dbReference>
<sequence>MRSAPMTPRKSIRGERGSGTVLALGLIMTLLVLLAATQAVSMVAVSSAQAARGADLAALAGADAVRGISTGSPCAVAEAVADRNDVELTSCTVTGHAGTDVLVHTAVPILPDRLIDPGGVDLSGLLSRGAARAGPPSSD</sequence>
<dbReference type="OrthoDB" id="4966918at2"/>
<dbReference type="InterPro" id="IPR021202">
    <property type="entry name" value="Rv3654c-like"/>
</dbReference>
<dbReference type="InterPro" id="IPR028087">
    <property type="entry name" value="Tad_N"/>
</dbReference>
<dbReference type="AlphaFoldDB" id="A0A2T0YGD5"/>
<protein>
    <submittedName>
        <fullName evidence="2">Secretion/DNA translocation related TadE-like protein</fullName>
    </submittedName>
</protein>
<dbReference type="EMBL" id="PVTY01000013">
    <property type="protein sequence ID" value="PRZ14029.1"/>
    <property type="molecule type" value="Genomic_DNA"/>
</dbReference>
<accession>A0A2T0YGD5</accession>
<evidence type="ECO:0000313" key="2">
    <source>
        <dbReference type="EMBL" id="PRZ14029.1"/>
    </source>
</evidence>
<dbReference type="Pfam" id="PF13400">
    <property type="entry name" value="Tad"/>
    <property type="match status" value="1"/>
</dbReference>
<dbReference type="Proteomes" id="UP000238217">
    <property type="component" value="Unassembled WGS sequence"/>
</dbReference>
<reference evidence="2 3" key="1">
    <citation type="submission" date="2018-03" db="EMBL/GenBank/DDBJ databases">
        <title>Comparative analysis of microorganisms from saline springs in Andes Mountain Range, Colombia.</title>
        <authorList>
            <person name="Rubin E."/>
        </authorList>
    </citation>
    <scope>NUCLEOTIDE SEQUENCE [LARGE SCALE GENOMIC DNA]</scope>
    <source>
        <strain evidence="2 3">CG 35</strain>
    </source>
</reference>
<keyword evidence="3" id="KW-1185">Reference proteome</keyword>
<proteinExistence type="predicted"/>
<evidence type="ECO:0000259" key="1">
    <source>
        <dbReference type="Pfam" id="PF13400"/>
    </source>
</evidence>
<organism evidence="2 3">
    <name type="scientific">Nesterenkonia sandarakina</name>
    <dbReference type="NCBI Taxonomy" id="272918"/>
    <lineage>
        <taxon>Bacteria</taxon>
        <taxon>Bacillati</taxon>
        <taxon>Actinomycetota</taxon>
        <taxon>Actinomycetes</taxon>
        <taxon>Micrococcales</taxon>
        <taxon>Micrococcaceae</taxon>
        <taxon>Nesterenkonia</taxon>
    </lineage>
</organism>
<dbReference type="RefSeq" id="WP_106123528.1">
    <property type="nucleotide sequence ID" value="NZ_PVTY01000013.1"/>
</dbReference>
<name>A0A2T0YGD5_9MICC</name>
<feature type="domain" description="Putative Flp pilus-assembly TadG-like N-terminal" evidence="1">
    <location>
        <begin position="17"/>
        <end position="64"/>
    </location>
</feature>